<accession>A0AAE3QL91</accession>
<evidence type="ECO:0000313" key="5">
    <source>
        <dbReference type="Proteomes" id="UP001241110"/>
    </source>
</evidence>
<feature type="domain" description="DUF6493" evidence="1">
    <location>
        <begin position="1"/>
        <end position="323"/>
    </location>
</feature>
<dbReference type="Pfam" id="PF25149">
    <property type="entry name" value="DUF7825"/>
    <property type="match status" value="1"/>
</dbReference>
<dbReference type="InterPro" id="IPR056726">
    <property type="entry name" value="DUF7824"/>
</dbReference>
<proteinExistence type="predicted"/>
<dbReference type="AlphaFoldDB" id="A0AAE3QL91"/>
<evidence type="ECO:0000259" key="2">
    <source>
        <dbReference type="Pfam" id="PF25148"/>
    </source>
</evidence>
<evidence type="ECO:0000259" key="3">
    <source>
        <dbReference type="Pfam" id="PF25149"/>
    </source>
</evidence>
<feature type="domain" description="DUF7824" evidence="2">
    <location>
        <begin position="427"/>
        <end position="686"/>
    </location>
</feature>
<organism evidence="4 5">
    <name type="scientific">Xanthocytophaga flava</name>
    <dbReference type="NCBI Taxonomy" id="3048013"/>
    <lineage>
        <taxon>Bacteria</taxon>
        <taxon>Pseudomonadati</taxon>
        <taxon>Bacteroidota</taxon>
        <taxon>Cytophagia</taxon>
        <taxon>Cytophagales</taxon>
        <taxon>Rhodocytophagaceae</taxon>
        <taxon>Xanthocytophaga</taxon>
    </lineage>
</organism>
<feature type="domain" description="DUF7825" evidence="3">
    <location>
        <begin position="695"/>
        <end position="946"/>
    </location>
</feature>
<sequence>MNYADQLQEIIVQEKPDQLLPFLQSLPAGNLEELRKKIKTLKKQLEKYIEIRIGNWGRKGTAGQTNVLQLAALGLLSKQDLFSSDYIVRLFNNHSQSDIWPYILEILKYRQEDWFTDCLKHHQQKNEWLIIDYQKLRELQMLGIIRHDKELFTKPMTYLLQIPWKDQQETQRDVYSLICQDDFLLKNDLLSIFEYETNLYWINHYYSKDRKQTLNWTGIFLRLVEEKKINRQLILQKCLHGLKRDFNKNLLGWYKDLFNELKPTIGERITLQQGICELLHCTSTQPVNFAIEQIKHIYTHPDFDFTSLSTGAESLLSRSDVRTATRTLLAIFEKSVKIHPSLAKQISLLVCNVFIIDDAIIHEKAAKLINQVGDRKDEALLEQLTLFIDQLSATARDLLQEFLPVTEEEPSCIYEKQEGSIPQRITNQNKLQPINSWNDLLFQIGKVTSHLNTENLELLLDGLIRLQSAVPANFHEQVKPYLRKPEQMQWLYGMEGLINALISDWANQGKTHYVSQVNLNNTDRFLYIYQQRFEQLINKIHDKSTLPLLATPSHTPYWIAPEVLVDRMLAYQKHNTPIDYLDLAIAIARTSQEEKELALEKADQLTGFYKDLMLFFLGETVTPTLSSKSSFLKPISDVMTKLMDKHSLRRPRKEDEQHILWAVAARTKNPSGKFDFLESTSWAAVPNVISPFALEWEMQHKNYSYKNWDKTIITIRYSVIHLQLPDKIYSPIGLLYSQHISKKEDLAYYYINEKDAELLFSLIPHYPEALYIQAIQAGTIRSELGEETERRIVSAVLRTLLSPDRPFQIASTLLLATGLLHAQNTTRGVASEVVVQAISDARLDTYLLGEMLGKLITGNYAPVQRLIGALTLVKGISALHDSALEQILESLIIQLEGAPPKNLKKLLELYLDICKKHRRRTTTAIKEKASVWQQNATLKPVAAKITQLISEPTAA</sequence>
<dbReference type="Pfam" id="PF20103">
    <property type="entry name" value="DUF6493"/>
    <property type="match status" value="1"/>
</dbReference>
<name>A0AAE3QL91_9BACT</name>
<dbReference type="Pfam" id="PF25148">
    <property type="entry name" value="DUF7824"/>
    <property type="match status" value="1"/>
</dbReference>
<dbReference type="InterPro" id="IPR045472">
    <property type="entry name" value="DUF6493"/>
</dbReference>
<dbReference type="RefSeq" id="WP_313979155.1">
    <property type="nucleotide sequence ID" value="NZ_JASJOS010000005.1"/>
</dbReference>
<evidence type="ECO:0000259" key="1">
    <source>
        <dbReference type="Pfam" id="PF20103"/>
    </source>
</evidence>
<gene>
    <name evidence="4" type="ORF">QNI16_13040</name>
</gene>
<dbReference type="Proteomes" id="UP001241110">
    <property type="component" value="Unassembled WGS sequence"/>
</dbReference>
<dbReference type="EMBL" id="JASJOS010000005">
    <property type="protein sequence ID" value="MDJ1481417.1"/>
    <property type="molecule type" value="Genomic_DNA"/>
</dbReference>
<comment type="caution">
    <text evidence="4">The sequence shown here is derived from an EMBL/GenBank/DDBJ whole genome shotgun (WGS) entry which is preliminary data.</text>
</comment>
<reference evidence="4" key="1">
    <citation type="submission" date="2023-05" db="EMBL/GenBank/DDBJ databases">
        <authorList>
            <person name="Zhang X."/>
        </authorList>
    </citation>
    <scope>NUCLEOTIDE SEQUENCE</scope>
    <source>
        <strain evidence="4">YF14B1</strain>
    </source>
</reference>
<protein>
    <submittedName>
        <fullName evidence="4">DUF6493 family protein</fullName>
    </submittedName>
</protein>
<evidence type="ECO:0000313" key="4">
    <source>
        <dbReference type="EMBL" id="MDJ1481417.1"/>
    </source>
</evidence>
<dbReference type="InterPro" id="IPR056727">
    <property type="entry name" value="DUF7825"/>
</dbReference>